<comment type="caution">
    <text evidence="10">The sequence shown here is derived from an EMBL/GenBank/DDBJ whole genome shotgun (WGS) entry which is preliminary data.</text>
</comment>
<evidence type="ECO:0000313" key="10">
    <source>
        <dbReference type="EMBL" id="KAG7466849.1"/>
    </source>
</evidence>
<keyword evidence="6" id="KW-0539">Nucleus</keyword>
<feature type="compositionally biased region" description="Polar residues" evidence="8">
    <location>
        <begin position="295"/>
        <end position="304"/>
    </location>
</feature>
<dbReference type="Proteomes" id="UP001046870">
    <property type="component" value="Chromosome 12"/>
</dbReference>
<evidence type="ECO:0000256" key="8">
    <source>
        <dbReference type="SAM" id="MobiDB-lite"/>
    </source>
</evidence>
<dbReference type="PROSITE" id="PS00036">
    <property type="entry name" value="BZIP_BASIC"/>
    <property type="match status" value="1"/>
</dbReference>
<dbReference type="SMART" id="SM00338">
    <property type="entry name" value="BRLZ"/>
    <property type="match status" value="1"/>
</dbReference>
<dbReference type="InterPro" id="IPR008917">
    <property type="entry name" value="TF_DNA-bd_sf"/>
</dbReference>
<evidence type="ECO:0000256" key="1">
    <source>
        <dbReference type="ARBA" id="ARBA00008157"/>
    </source>
</evidence>
<dbReference type="InterPro" id="IPR004826">
    <property type="entry name" value="bZIP_Maf"/>
</dbReference>
<feature type="region of interest" description="Disordered" evidence="8">
    <location>
        <begin position="76"/>
        <end position="106"/>
    </location>
</feature>
<evidence type="ECO:0000259" key="9">
    <source>
        <dbReference type="PROSITE" id="PS50217"/>
    </source>
</evidence>
<keyword evidence="11" id="KW-1185">Reference proteome</keyword>
<feature type="coiled-coil region" evidence="7">
    <location>
        <begin position="518"/>
        <end position="559"/>
    </location>
</feature>
<feature type="region of interest" description="Disordered" evidence="8">
    <location>
        <begin position="406"/>
        <end position="465"/>
    </location>
</feature>
<evidence type="ECO:0000256" key="5">
    <source>
        <dbReference type="ARBA" id="ARBA00023163"/>
    </source>
</evidence>
<dbReference type="PROSITE" id="PS50217">
    <property type="entry name" value="BZIP"/>
    <property type="match status" value="1"/>
</dbReference>
<dbReference type="OrthoDB" id="7458135at2759"/>
<evidence type="ECO:0000256" key="2">
    <source>
        <dbReference type="ARBA" id="ARBA00023015"/>
    </source>
</evidence>
<feature type="compositionally biased region" description="Polar residues" evidence="8">
    <location>
        <begin position="407"/>
        <end position="423"/>
    </location>
</feature>
<feature type="region of interest" description="Disordered" evidence="8">
    <location>
        <begin position="348"/>
        <end position="394"/>
    </location>
</feature>
<dbReference type="PANTHER" id="PTHR24411:SF3">
    <property type="entry name" value="NUCLEAR FACTOR ERYTHROID 2-RELATED FACTOR 2"/>
    <property type="match status" value="1"/>
</dbReference>
<protein>
    <recommendedName>
        <fullName evidence="9">BZIP domain-containing protein</fullName>
    </recommendedName>
</protein>
<keyword evidence="3" id="KW-0238">DNA-binding</keyword>
<keyword evidence="7" id="KW-0175">Coiled coil</keyword>
<dbReference type="Gene3D" id="1.10.880.10">
    <property type="entry name" value="Transcription factor, Skn-1-like, DNA-binding domain"/>
    <property type="match status" value="1"/>
</dbReference>
<dbReference type="InterPro" id="IPR047167">
    <property type="entry name" value="NFE2-like"/>
</dbReference>
<name>A0A9D3PRH3_MEGAT</name>
<keyword evidence="4" id="KW-0010">Activator</keyword>
<reference evidence="10" key="1">
    <citation type="submission" date="2021-01" db="EMBL/GenBank/DDBJ databases">
        <authorList>
            <person name="Zahm M."/>
            <person name="Roques C."/>
            <person name="Cabau C."/>
            <person name="Klopp C."/>
            <person name="Donnadieu C."/>
            <person name="Jouanno E."/>
            <person name="Lampietro C."/>
            <person name="Louis A."/>
            <person name="Herpin A."/>
            <person name="Echchiki A."/>
            <person name="Berthelot C."/>
            <person name="Parey E."/>
            <person name="Roest-Crollius H."/>
            <person name="Braasch I."/>
            <person name="Postlethwait J."/>
            <person name="Bobe J."/>
            <person name="Montfort J."/>
            <person name="Bouchez O."/>
            <person name="Begum T."/>
            <person name="Mejri S."/>
            <person name="Adams A."/>
            <person name="Chen W.-J."/>
            <person name="Guiguen Y."/>
        </authorList>
    </citation>
    <scope>NUCLEOTIDE SEQUENCE</scope>
    <source>
        <strain evidence="10">YG-15Mar2019-1</strain>
        <tissue evidence="10">Brain</tissue>
    </source>
</reference>
<organism evidence="10 11">
    <name type="scientific">Megalops atlanticus</name>
    <name type="common">Tarpon</name>
    <name type="synonym">Clupea gigantea</name>
    <dbReference type="NCBI Taxonomy" id="7932"/>
    <lineage>
        <taxon>Eukaryota</taxon>
        <taxon>Metazoa</taxon>
        <taxon>Chordata</taxon>
        <taxon>Craniata</taxon>
        <taxon>Vertebrata</taxon>
        <taxon>Euteleostomi</taxon>
        <taxon>Actinopterygii</taxon>
        <taxon>Neopterygii</taxon>
        <taxon>Teleostei</taxon>
        <taxon>Elopiformes</taxon>
        <taxon>Megalopidae</taxon>
        <taxon>Megalops</taxon>
    </lineage>
</organism>
<keyword evidence="2" id="KW-0805">Transcription regulation</keyword>
<dbReference type="GO" id="GO:0000978">
    <property type="term" value="F:RNA polymerase II cis-regulatory region sequence-specific DNA binding"/>
    <property type="evidence" value="ECO:0007669"/>
    <property type="project" value="InterPro"/>
</dbReference>
<evidence type="ECO:0000256" key="7">
    <source>
        <dbReference type="SAM" id="Coils"/>
    </source>
</evidence>
<gene>
    <name evidence="10" type="ORF">MATL_G00146740</name>
</gene>
<accession>A0A9D3PRH3</accession>
<dbReference type="EMBL" id="JAFDVH010000012">
    <property type="protein sequence ID" value="KAG7466849.1"/>
    <property type="molecule type" value="Genomic_DNA"/>
</dbReference>
<feature type="compositionally biased region" description="Low complexity" evidence="8">
    <location>
        <begin position="349"/>
        <end position="366"/>
    </location>
</feature>
<feature type="compositionally biased region" description="Low complexity" evidence="8">
    <location>
        <begin position="90"/>
        <end position="103"/>
    </location>
</feature>
<feature type="region of interest" description="Disordered" evidence="8">
    <location>
        <begin position="295"/>
        <end position="316"/>
    </location>
</feature>
<sequence length="608" mass="68359">MIEIDLPKIQHSQQDVDVIDILWRQDIDLGACREVFDFSHRQKEHELQQQRELEEERSRQQLREQEKALLAQLQLDEETGEFVPRPPTSAPEAQPAATPPTATQNIPFTEEEGDALSFDECMQLLAETFPLVESVETETPLWTPIHPLTSSRPAVMDPHEPPLMETDFMPTLEPPQKPPPDLEQAWMELLSIPELQKCMNLQMEDMLEPENLTATGSLTEEREANYSFYMPNHTDMGGDTTDTEYLNTFERPITNAQSPDDHVQRTLTVPDISTALSGDSFCDLFYPEITTKQDNTAPATQPISSGDAGHPLAGLPKDTLLKPMGISKFALEEGFESVKAEVMGEFSHSDSGLSLDSSSKPSSPGKPMHVDESFGNSDSEMEEMGTNPGGAESDCTETRALFHQEDNYQVPSPVSSPLTMSQDSKARNPKTNPAERGHHRKPPFTKDKAKRSTGSRSSRDEQRARALQIPFAVDTIVNLPVDDFNEMMSRQQLNEAQLALVRDIRRRGKNKVAAHNCRKRKMENITGLEAELASLREERERLQRERRETGSSLQEMKKQLSSLYLEVFGLLQNEQGQPYSPSEYSLHLSADGSVFLIPRTKKTLSKSE</sequence>
<evidence type="ECO:0000256" key="3">
    <source>
        <dbReference type="ARBA" id="ARBA00023125"/>
    </source>
</evidence>
<dbReference type="InterPro" id="IPR004827">
    <property type="entry name" value="bZIP"/>
</dbReference>
<dbReference type="SUPFAM" id="SSF47454">
    <property type="entry name" value="A DNA-binding domain in eukaryotic transcription factors"/>
    <property type="match status" value="1"/>
</dbReference>
<comment type="similarity">
    <text evidence="1">Belongs to the bZIP family. CNC subfamily.</text>
</comment>
<proteinExistence type="inferred from homology"/>
<feature type="compositionally biased region" description="Basic residues" evidence="8">
    <location>
        <begin position="437"/>
        <end position="453"/>
    </location>
</feature>
<evidence type="ECO:0000256" key="4">
    <source>
        <dbReference type="ARBA" id="ARBA00023159"/>
    </source>
</evidence>
<evidence type="ECO:0000256" key="6">
    <source>
        <dbReference type="ARBA" id="ARBA00023242"/>
    </source>
</evidence>
<dbReference type="GO" id="GO:0005634">
    <property type="term" value="C:nucleus"/>
    <property type="evidence" value="ECO:0007669"/>
    <property type="project" value="TreeGrafter"/>
</dbReference>
<dbReference type="GO" id="GO:0000981">
    <property type="term" value="F:DNA-binding transcription factor activity, RNA polymerase II-specific"/>
    <property type="evidence" value="ECO:0007669"/>
    <property type="project" value="TreeGrafter"/>
</dbReference>
<keyword evidence="5" id="KW-0804">Transcription</keyword>
<dbReference type="PANTHER" id="PTHR24411">
    <property type="entry name" value="NUCLEAR FACTOR ERYTHROID 2-RELATED FACTOR"/>
    <property type="match status" value="1"/>
</dbReference>
<dbReference type="Pfam" id="PF03131">
    <property type="entry name" value="bZIP_Maf"/>
    <property type="match status" value="1"/>
</dbReference>
<feature type="domain" description="BZIP" evidence="9">
    <location>
        <begin position="500"/>
        <end position="563"/>
    </location>
</feature>
<dbReference type="GO" id="GO:0034599">
    <property type="term" value="P:cellular response to oxidative stress"/>
    <property type="evidence" value="ECO:0007669"/>
    <property type="project" value="TreeGrafter"/>
</dbReference>
<dbReference type="AlphaFoldDB" id="A0A9D3PRH3"/>
<evidence type="ECO:0000313" key="11">
    <source>
        <dbReference type="Proteomes" id="UP001046870"/>
    </source>
</evidence>